<dbReference type="SFLD" id="SFLDG00002">
    <property type="entry name" value="C1.7:_P-type_atpase_like"/>
    <property type="match status" value="1"/>
</dbReference>
<dbReference type="Pfam" id="PF00689">
    <property type="entry name" value="Cation_ATPase_C"/>
    <property type="match status" value="1"/>
</dbReference>
<comment type="caution">
    <text evidence="16">The sequence shown here is derived from an EMBL/GenBank/DDBJ whole genome shotgun (WGS) entry which is preliminary data.</text>
</comment>
<evidence type="ECO:0000256" key="10">
    <source>
        <dbReference type="ARBA" id="ARBA00022989"/>
    </source>
</evidence>
<dbReference type="InterPro" id="IPR023299">
    <property type="entry name" value="ATPase_P-typ_cyto_dom_N"/>
</dbReference>
<dbReference type="Pfam" id="PF00122">
    <property type="entry name" value="E1-E2_ATPase"/>
    <property type="match status" value="1"/>
</dbReference>
<evidence type="ECO:0000256" key="5">
    <source>
        <dbReference type="ARBA" id="ARBA00022741"/>
    </source>
</evidence>
<accession>A0AAV9IDS6</accession>
<evidence type="ECO:0000256" key="3">
    <source>
        <dbReference type="ARBA" id="ARBA00022568"/>
    </source>
</evidence>
<dbReference type="SFLD" id="SFLDF00027">
    <property type="entry name" value="p-type_atpase"/>
    <property type="match status" value="1"/>
</dbReference>
<dbReference type="InterPro" id="IPR005782">
    <property type="entry name" value="P-type_ATPase_IIA"/>
</dbReference>
<keyword evidence="8" id="KW-0460">Magnesium</keyword>
<organism evidence="16 17">
    <name type="scientific">Galdieria yellowstonensis</name>
    <dbReference type="NCBI Taxonomy" id="3028027"/>
    <lineage>
        <taxon>Eukaryota</taxon>
        <taxon>Rhodophyta</taxon>
        <taxon>Bangiophyceae</taxon>
        <taxon>Galdieriales</taxon>
        <taxon>Galdieriaceae</taxon>
        <taxon>Galdieria</taxon>
    </lineage>
</organism>
<sequence>MWVLKKPDILCFSYMGTNSCIACFRQRRKASLHTRSVCRFGAFLRPFANGLKKRTSKKFLTRKSCVCSLNELQDRVVSFNWEDVVVNACYRSPQQVLEALQVDKERGLSEEQVRQRQMLFGKNQVAQQSSVSWWQRILEQFQDRLVLLLLAAAFISLLLALNEQSNNGTWNAFIEPIVILVILVINAVIGVVQQTNAERAVEALKAYETDQVIVIRDDKKFPMDAKDLVPGDIVELNTGMKVAADMRIVEILSSVLLVDQSILTGESVSVSKISEALAQRHNQRLVIQDKTNILFQGTTITQGRCIAVVVGIGSATEFGKIQSDLSNMNQQSIQTPLQEKLDEFGKLLTNIVLVICGVVWIIHIDKFAEHGGIIQGAIYYFKVAVALAVAAVPEGLPAVVTTCLALGAQRMAKQNAIVKNLPCVETLGCTSVICCDKTGTLTSNKMRAQQIFLVDWQQDENLQWLEIQMTENGKTRFFDKKTLKTMDPTSVPSLLQLGCIASLCNDASVSFRDGKTYPIGDPTELALLYLAETIGVEKESVADNNLNTSKDAISSSSSSSSTSLIARKYWTCRYKKRRTFEFSRSRKSMSVLVEEQQNETEKKSLSLLVKGAPENILQRSRYIQSPQGKVIALDDSKKQTVLQNFQDALSSSSLSLRCIGFAYKPNASDLMTYVPMQDNCNFEDLETDLIFIGIVGIADPPREQVKDSIRLCKSAGIRVIMVTGDNAVTAQGIARQVGLLSSEDVSSSPDKKKKVLTSQDFDQLLSSGSRETVDSAIRDLVILARVEPLQKLKLVEYLQKNREIVAMTGDGVNDAPALQKADIGISMGSGTWVAKAASKIVLVDDDFSTIVAAVKEGRSIYMNLKHVIRYVISSNIGEVCCILLSSVLGMPEVLIPVQLLWVNLITDGLPATALSFNTCEPNMMQQPPRSPQAPFIDGTLLVRFFTVGSFIGVASIGGFVYWYLFSSSGPHLTWEELTSYEHMTSALWKSANGGKTMALSVLVVGEMFNALNGLSESESIFQVTPLSNPLLLVAISTSVLLHLMIVYIPWLQKVFSVTPLSMTEWLVVVGLSIPVLGIEETFKWFSRHKQQSHQDK</sequence>
<feature type="transmembrane region" description="Helical" evidence="14">
    <location>
        <begin position="347"/>
        <end position="364"/>
    </location>
</feature>
<dbReference type="NCBIfam" id="TIGR01494">
    <property type="entry name" value="ATPase_P-type"/>
    <property type="match status" value="2"/>
</dbReference>
<dbReference type="NCBIfam" id="TIGR01116">
    <property type="entry name" value="ATPase-IIA1_Ca"/>
    <property type="match status" value="1"/>
</dbReference>
<feature type="transmembrane region" description="Helical" evidence="14">
    <location>
        <begin position="1062"/>
        <end position="1082"/>
    </location>
</feature>
<feature type="transmembrane region" description="Helical" evidence="14">
    <location>
        <begin position="145"/>
        <end position="161"/>
    </location>
</feature>
<keyword evidence="4 14" id="KW-0812">Transmembrane</keyword>
<dbReference type="InterPro" id="IPR044492">
    <property type="entry name" value="P_typ_ATPase_HD_dom"/>
</dbReference>
<dbReference type="SUPFAM" id="SSF81665">
    <property type="entry name" value="Calcium ATPase, transmembrane domain M"/>
    <property type="match status" value="1"/>
</dbReference>
<dbReference type="GO" id="GO:0016887">
    <property type="term" value="F:ATP hydrolysis activity"/>
    <property type="evidence" value="ECO:0007669"/>
    <property type="project" value="InterPro"/>
</dbReference>
<dbReference type="Pfam" id="PF13246">
    <property type="entry name" value="Cation_ATPase"/>
    <property type="match status" value="1"/>
</dbReference>
<dbReference type="PANTHER" id="PTHR42861">
    <property type="entry name" value="CALCIUM-TRANSPORTING ATPASE"/>
    <property type="match status" value="1"/>
</dbReference>
<evidence type="ECO:0000256" key="2">
    <source>
        <dbReference type="ARBA" id="ARBA00022448"/>
    </source>
</evidence>
<dbReference type="Gene3D" id="2.70.150.10">
    <property type="entry name" value="Calcium-transporting ATPase, cytoplasmic transduction domain A"/>
    <property type="match status" value="1"/>
</dbReference>
<dbReference type="Pfam" id="PF00690">
    <property type="entry name" value="Cation_ATPase_N"/>
    <property type="match status" value="1"/>
</dbReference>
<keyword evidence="9" id="KW-1278">Translocase</keyword>
<dbReference type="EMBL" id="JANCYU010000031">
    <property type="protein sequence ID" value="KAK4525564.1"/>
    <property type="molecule type" value="Genomic_DNA"/>
</dbReference>
<dbReference type="EC" id="7.2.2.10" evidence="14"/>
<keyword evidence="5 14" id="KW-0547">Nucleotide-binding</keyword>
<dbReference type="PROSITE" id="PS00154">
    <property type="entry name" value="ATPASE_E1_E2"/>
    <property type="match status" value="1"/>
</dbReference>
<evidence type="ECO:0000256" key="13">
    <source>
        <dbReference type="ARBA" id="ARBA00038148"/>
    </source>
</evidence>
<keyword evidence="11 14" id="KW-0406">Ion transport</keyword>
<dbReference type="SUPFAM" id="SSF81653">
    <property type="entry name" value="Calcium ATPase, transduction domain A"/>
    <property type="match status" value="1"/>
</dbReference>
<comment type="function">
    <text evidence="14">Catalyzes the hydrolysis of ATP coupled with the transport of calcium.</text>
</comment>
<comment type="caution">
    <text evidence="14">Lacks conserved residue(s) required for the propagation of feature annotation.</text>
</comment>
<dbReference type="InterPro" id="IPR006068">
    <property type="entry name" value="ATPase_P-typ_cation-transptr_C"/>
</dbReference>
<keyword evidence="7 14" id="KW-0067">ATP-binding</keyword>
<comment type="similarity">
    <text evidence="13 14">Belongs to the cation transport ATPase (P-type) (TC 3.A.3) family.</text>
</comment>
<dbReference type="Gene3D" id="3.40.50.1000">
    <property type="entry name" value="HAD superfamily/HAD-like"/>
    <property type="match status" value="1"/>
</dbReference>
<dbReference type="PRINTS" id="PR00120">
    <property type="entry name" value="HATPASE"/>
</dbReference>
<evidence type="ECO:0000256" key="8">
    <source>
        <dbReference type="ARBA" id="ARBA00022842"/>
    </source>
</evidence>
<dbReference type="SUPFAM" id="SSF56784">
    <property type="entry name" value="HAD-like"/>
    <property type="match status" value="1"/>
</dbReference>
<evidence type="ECO:0000313" key="17">
    <source>
        <dbReference type="Proteomes" id="UP001300502"/>
    </source>
</evidence>
<dbReference type="GO" id="GO:0016020">
    <property type="term" value="C:membrane"/>
    <property type="evidence" value="ECO:0007669"/>
    <property type="project" value="UniProtKB-SubCell"/>
</dbReference>
<feature type="transmembrane region" description="Helical" evidence="14">
    <location>
        <begin position="1026"/>
        <end position="1050"/>
    </location>
</feature>
<reference evidence="16 17" key="1">
    <citation type="submission" date="2022-07" db="EMBL/GenBank/DDBJ databases">
        <title>Genome-wide signatures of adaptation to extreme environments.</title>
        <authorList>
            <person name="Cho C.H."/>
            <person name="Yoon H.S."/>
        </authorList>
    </citation>
    <scope>NUCLEOTIDE SEQUENCE [LARGE SCALE GENOMIC DNA]</scope>
    <source>
        <strain evidence="16 17">108.79 E11</strain>
    </source>
</reference>
<evidence type="ECO:0000256" key="1">
    <source>
        <dbReference type="ARBA" id="ARBA00004141"/>
    </source>
</evidence>
<feature type="transmembrane region" description="Helical" evidence="14">
    <location>
        <begin position="940"/>
        <end position="964"/>
    </location>
</feature>
<dbReference type="FunFam" id="1.20.1110.10:FF:000027">
    <property type="entry name" value="Calcium-transporting ATPase, putative"/>
    <property type="match status" value="1"/>
</dbReference>
<keyword evidence="6 14" id="KW-0106">Calcium</keyword>
<dbReference type="InterPro" id="IPR018303">
    <property type="entry name" value="ATPase_P-typ_P_site"/>
</dbReference>
<feature type="transmembrane region" description="Helical" evidence="14">
    <location>
        <begin position="867"/>
        <end position="888"/>
    </location>
</feature>
<evidence type="ECO:0000256" key="7">
    <source>
        <dbReference type="ARBA" id="ARBA00022840"/>
    </source>
</evidence>
<dbReference type="FunFam" id="1.20.1110.10:FF:000037">
    <property type="entry name" value="Calcium-transporting ATPase, putative"/>
    <property type="match status" value="1"/>
</dbReference>
<dbReference type="FunFam" id="2.70.150.10:FF:000014">
    <property type="entry name" value="Calcium-transporting ATPase, putative"/>
    <property type="match status" value="1"/>
</dbReference>
<keyword evidence="2 14" id="KW-0813">Transport</keyword>
<dbReference type="InterPro" id="IPR059000">
    <property type="entry name" value="ATPase_P-type_domA"/>
</dbReference>
<evidence type="ECO:0000313" key="16">
    <source>
        <dbReference type="EMBL" id="KAK4525564.1"/>
    </source>
</evidence>
<dbReference type="InterPro" id="IPR023298">
    <property type="entry name" value="ATPase_P-typ_TM_dom_sf"/>
</dbReference>
<protein>
    <recommendedName>
        <fullName evidence="14">Calcium-transporting ATPase</fullName>
        <ecNumber evidence="14">7.2.2.10</ecNumber>
    </recommendedName>
</protein>
<dbReference type="InterPro" id="IPR004014">
    <property type="entry name" value="ATPase_P-typ_cation-transptr_N"/>
</dbReference>
<feature type="transmembrane region" description="Helical" evidence="14">
    <location>
        <begin position="173"/>
        <end position="192"/>
    </location>
</feature>
<keyword evidence="12 14" id="KW-0472">Membrane</keyword>
<dbReference type="Proteomes" id="UP001300502">
    <property type="component" value="Unassembled WGS sequence"/>
</dbReference>
<dbReference type="SUPFAM" id="SSF81660">
    <property type="entry name" value="Metal cation-transporting ATPase, ATP-binding domain N"/>
    <property type="match status" value="1"/>
</dbReference>
<feature type="domain" description="Cation-transporting P-type ATPase N-terminal" evidence="15">
    <location>
        <begin position="87"/>
        <end position="161"/>
    </location>
</feature>
<dbReference type="Pfam" id="PF08282">
    <property type="entry name" value="Hydrolase_3"/>
    <property type="match status" value="1"/>
</dbReference>
<feature type="transmembrane region" description="Helical" evidence="14">
    <location>
        <begin position="384"/>
        <end position="407"/>
    </location>
</feature>
<comment type="subcellular location">
    <subcellularLocation>
        <location evidence="1 14">Membrane</location>
        <topology evidence="1 14">Multi-pass membrane protein</topology>
    </subcellularLocation>
</comment>
<evidence type="ECO:0000256" key="6">
    <source>
        <dbReference type="ARBA" id="ARBA00022837"/>
    </source>
</evidence>
<dbReference type="SMART" id="SM00831">
    <property type="entry name" value="Cation_ATPase_N"/>
    <property type="match status" value="1"/>
</dbReference>
<evidence type="ECO:0000256" key="11">
    <source>
        <dbReference type="ARBA" id="ARBA00023065"/>
    </source>
</evidence>
<dbReference type="PRINTS" id="PR00119">
    <property type="entry name" value="CATATPASE"/>
</dbReference>
<proteinExistence type="inferred from homology"/>
<name>A0AAV9IDS6_9RHOD</name>
<dbReference type="AlphaFoldDB" id="A0AAV9IDS6"/>
<keyword evidence="17" id="KW-1185">Reference proteome</keyword>
<dbReference type="GO" id="GO:0005524">
    <property type="term" value="F:ATP binding"/>
    <property type="evidence" value="ECO:0007669"/>
    <property type="project" value="UniProtKB-KW"/>
</dbReference>
<evidence type="ECO:0000256" key="12">
    <source>
        <dbReference type="ARBA" id="ARBA00023136"/>
    </source>
</evidence>
<dbReference type="InterPro" id="IPR001757">
    <property type="entry name" value="P_typ_ATPase"/>
</dbReference>
<dbReference type="FunFam" id="3.40.50.1000:FF:000083">
    <property type="entry name" value="Sodium/potassium-transporting ATPase subunit alpha"/>
    <property type="match status" value="1"/>
</dbReference>
<keyword evidence="3 14" id="KW-0109">Calcium transport</keyword>
<dbReference type="SFLD" id="SFLDS00003">
    <property type="entry name" value="Haloacid_Dehalogenase"/>
    <property type="match status" value="1"/>
</dbReference>
<dbReference type="InterPro" id="IPR036412">
    <property type="entry name" value="HAD-like_sf"/>
</dbReference>
<keyword evidence="10 14" id="KW-1133">Transmembrane helix</keyword>
<evidence type="ECO:0000256" key="14">
    <source>
        <dbReference type="RuleBase" id="RU361146"/>
    </source>
</evidence>
<comment type="catalytic activity">
    <reaction evidence="14">
        <text>Ca(2+)(in) + ATP + H2O = Ca(2+)(out) + ADP + phosphate + H(+)</text>
        <dbReference type="Rhea" id="RHEA:18105"/>
        <dbReference type="ChEBI" id="CHEBI:15377"/>
        <dbReference type="ChEBI" id="CHEBI:15378"/>
        <dbReference type="ChEBI" id="CHEBI:29108"/>
        <dbReference type="ChEBI" id="CHEBI:30616"/>
        <dbReference type="ChEBI" id="CHEBI:43474"/>
        <dbReference type="ChEBI" id="CHEBI:456216"/>
        <dbReference type="EC" id="7.2.2.10"/>
    </reaction>
</comment>
<dbReference type="GO" id="GO:0005388">
    <property type="term" value="F:P-type calcium transporter activity"/>
    <property type="evidence" value="ECO:0007669"/>
    <property type="project" value="UniProtKB-EC"/>
</dbReference>
<evidence type="ECO:0000256" key="9">
    <source>
        <dbReference type="ARBA" id="ARBA00022967"/>
    </source>
</evidence>
<dbReference type="Gene3D" id="3.40.1110.10">
    <property type="entry name" value="Calcium-transporting ATPase, cytoplasmic domain N"/>
    <property type="match status" value="1"/>
</dbReference>
<dbReference type="Gene3D" id="1.20.1110.10">
    <property type="entry name" value="Calcium-transporting ATPase, transmembrane domain"/>
    <property type="match status" value="1"/>
</dbReference>
<gene>
    <name evidence="16" type="ORF">GAYE_SCF13G3472</name>
</gene>
<evidence type="ECO:0000256" key="4">
    <source>
        <dbReference type="ARBA" id="ARBA00022692"/>
    </source>
</evidence>
<evidence type="ECO:0000259" key="15">
    <source>
        <dbReference type="SMART" id="SM00831"/>
    </source>
</evidence>
<dbReference type="InterPro" id="IPR023214">
    <property type="entry name" value="HAD_sf"/>
</dbReference>
<dbReference type="InterPro" id="IPR008250">
    <property type="entry name" value="ATPase_P-typ_transduc_dom_A_sf"/>
</dbReference>